<evidence type="ECO:0000313" key="2">
    <source>
        <dbReference type="EMBL" id="CRK91167.1"/>
    </source>
</evidence>
<evidence type="ECO:0000256" key="1">
    <source>
        <dbReference type="SAM" id="MobiDB-lite"/>
    </source>
</evidence>
<keyword evidence="3" id="KW-1185">Reference proteome</keyword>
<organism evidence="2 3">
    <name type="scientific">Clunio marinus</name>
    <dbReference type="NCBI Taxonomy" id="568069"/>
    <lineage>
        <taxon>Eukaryota</taxon>
        <taxon>Metazoa</taxon>
        <taxon>Ecdysozoa</taxon>
        <taxon>Arthropoda</taxon>
        <taxon>Hexapoda</taxon>
        <taxon>Insecta</taxon>
        <taxon>Pterygota</taxon>
        <taxon>Neoptera</taxon>
        <taxon>Endopterygota</taxon>
        <taxon>Diptera</taxon>
        <taxon>Nematocera</taxon>
        <taxon>Chironomoidea</taxon>
        <taxon>Chironomidae</taxon>
        <taxon>Clunio</taxon>
    </lineage>
</organism>
<accession>A0A1J1HSY3</accession>
<dbReference type="Proteomes" id="UP000183832">
    <property type="component" value="Unassembled WGS sequence"/>
</dbReference>
<feature type="compositionally biased region" description="Basic and acidic residues" evidence="1">
    <location>
        <begin position="1"/>
        <end position="10"/>
    </location>
</feature>
<feature type="compositionally biased region" description="Acidic residues" evidence="1">
    <location>
        <begin position="39"/>
        <end position="49"/>
    </location>
</feature>
<proteinExistence type="predicted"/>
<protein>
    <submittedName>
        <fullName evidence="2">CLUMA_CG004852, isoform A</fullName>
    </submittedName>
</protein>
<dbReference type="AlphaFoldDB" id="A0A1J1HSY3"/>
<evidence type="ECO:0000313" key="3">
    <source>
        <dbReference type="Proteomes" id="UP000183832"/>
    </source>
</evidence>
<dbReference type="EMBL" id="CVRI01000020">
    <property type="protein sequence ID" value="CRK91167.1"/>
    <property type="molecule type" value="Genomic_DNA"/>
</dbReference>
<name>A0A1J1HSY3_9DIPT</name>
<gene>
    <name evidence="2" type="ORF">CLUMA_CG004852</name>
</gene>
<reference evidence="2 3" key="1">
    <citation type="submission" date="2015-04" db="EMBL/GenBank/DDBJ databases">
        <authorList>
            <person name="Syromyatnikov M.Y."/>
            <person name="Popov V.N."/>
        </authorList>
    </citation>
    <scope>NUCLEOTIDE SEQUENCE [LARGE SCALE GENOMIC DNA]</scope>
</reference>
<sequence length="100" mass="10864">MAEGKPKQHSPDFLSQVFTWNKEQKMENLGASNSLNNEEGNESQGDDETVSERENSKSLSKSAEEEEENGSDGLGNSLSILVGGICLHFLQRGLQGSAIH</sequence>
<feature type="region of interest" description="Disordered" evidence="1">
    <location>
        <begin position="1"/>
        <end position="75"/>
    </location>
</feature>